<feature type="compositionally biased region" description="Pro residues" evidence="2">
    <location>
        <begin position="320"/>
        <end position="330"/>
    </location>
</feature>
<dbReference type="GO" id="GO:0016705">
    <property type="term" value="F:oxidoreductase activity, acting on paired donors, with incorporation or reduction of molecular oxygen"/>
    <property type="evidence" value="ECO:0007669"/>
    <property type="project" value="InterPro"/>
</dbReference>
<evidence type="ECO:0000256" key="1">
    <source>
        <dbReference type="ARBA" id="ARBA00023002"/>
    </source>
</evidence>
<dbReference type="EC" id="1.-.-.-" evidence="4"/>
<protein>
    <submittedName>
        <fullName evidence="4">TIGR03564 family F420-dependent LLM class oxidoreductase</fullName>
        <ecNumber evidence="4">1.-.-.-</ecNumber>
    </submittedName>
</protein>
<dbReference type="SUPFAM" id="SSF51679">
    <property type="entry name" value="Bacterial luciferase-like"/>
    <property type="match status" value="1"/>
</dbReference>
<evidence type="ECO:0000256" key="2">
    <source>
        <dbReference type="SAM" id="MobiDB-lite"/>
    </source>
</evidence>
<dbReference type="PANTHER" id="PTHR43244">
    <property type="match status" value="1"/>
</dbReference>
<dbReference type="CDD" id="cd01097">
    <property type="entry name" value="Tetrahydromethanopterin_reductase"/>
    <property type="match status" value="1"/>
</dbReference>
<organism evidence="4 5">
    <name type="scientific">Nocardiopsis alborubida</name>
    <dbReference type="NCBI Taxonomy" id="146802"/>
    <lineage>
        <taxon>Bacteria</taxon>
        <taxon>Bacillati</taxon>
        <taxon>Actinomycetota</taxon>
        <taxon>Actinomycetes</taxon>
        <taxon>Streptosporangiales</taxon>
        <taxon>Nocardiopsidaceae</taxon>
        <taxon>Nocardiopsis</taxon>
    </lineage>
</organism>
<keyword evidence="5" id="KW-1185">Reference proteome</keyword>
<dbReference type="NCBIfam" id="TIGR03564">
    <property type="entry name" value="F420_MSMEG_4879"/>
    <property type="match status" value="1"/>
</dbReference>
<dbReference type="RefSeq" id="WP_082768470.1">
    <property type="nucleotide sequence ID" value="NZ_JAAXPG010000004.1"/>
</dbReference>
<dbReference type="Proteomes" id="UP000553209">
    <property type="component" value="Unassembled WGS sequence"/>
</dbReference>
<reference evidence="4 5" key="1">
    <citation type="submission" date="2020-04" db="EMBL/GenBank/DDBJ databases">
        <title>MicrobeNet Type strains.</title>
        <authorList>
            <person name="Nicholson A.C."/>
        </authorList>
    </citation>
    <scope>NUCLEOTIDE SEQUENCE [LARGE SCALE GENOMIC DNA]</scope>
    <source>
        <strain evidence="4 5">ATCC 23612</strain>
    </source>
</reference>
<proteinExistence type="predicted"/>
<dbReference type="PANTHER" id="PTHR43244:SF1">
    <property type="entry name" value="5,10-METHYLENETETRAHYDROMETHANOPTERIN REDUCTASE"/>
    <property type="match status" value="1"/>
</dbReference>
<dbReference type="AlphaFoldDB" id="A0A7X6RPH6"/>
<evidence type="ECO:0000313" key="5">
    <source>
        <dbReference type="Proteomes" id="UP000553209"/>
    </source>
</evidence>
<dbReference type="InterPro" id="IPR036661">
    <property type="entry name" value="Luciferase-like_sf"/>
</dbReference>
<dbReference type="InterPro" id="IPR011251">
    <property type="entry name" value="Luciferase-like_dom"/>
</dbReference>
<dbReference type="EMBL" id="JAAXPG010000004">
    <property type="protein sequence ID" value="NKY97207.1"/>
    <property type="molecule type" value="Genomic_DNA"/>
</dbReference>
<dbReference type="Gene3D" id="3.20.20.30">
    <property type="entry name" value="Luciferase-like domain"/>
    <property type="match status" value="1"/>
</dbReference>
<feature type="region of interest" description="Disordered" evidence="2">
    <location>
        <begin position="311"/>
        <end position="330"/>
    </location>
</feature>
<evidence type="ECO:0000259" key="3">
    <source>
        <dbReference type="Pfam" id="PF00296"/>
    </source>
</evidence>
<comment type="caution">
    <text evidence="4">The sequence shown here is derived from an EMBL/GenBank/DDBJ whole genome shotgun (WGS) entry which is preliminary data.</text>
</comment>
<keyword evidence="1 4" id="KW-0560">Oxidoreductase</keyword>
<dbReference type="InterPro" id="IPR019910">
    <property type="entry name" value="Lucif-like_OxRdtase_MSMEG_4879"/>
</dbReference>
<evidence type="ECO:0000313" key="4">
    <source>
        <dbReference type="EMBL" id="NKY97207.1"/>
    </source>
</evidence>
<gene>
    <name evidence="4" type="ORF">HGB44_05900</name>
</gene>
<dbReference type="Pfam" id="PF00296">
    <property type="entry name" value="Bac_luciferase"/>
    <property type="match status" value="1"/>
</dbReference>
<feature type="domain" description="Luciferase-like" evidence="3">
    <location>
        <begin position="11"/>
        <end position="291"/>
    </location>
</feature>
<sequence>MRIGINIDGGIHFEEIVEKVRSARSHGFASAWLPQSPGSGPRTRSSRGHRHQLFGYDSITSLAVAGREVGGIELGTCVVPTFPRHPMVLAEQALTAHAACSGRFTLGIGVSHRHVVEDQWGYTYDRTAHRMREYAQVLDQLLSTGRVAYEGDTVRANGRVSIPPGGRVPLLMAALGPRMLRVAGELADGAITWMTGTRTLEEHVVPLLTASAEGAGRSRPRVVASLPVCLTDDPETAHRLAERMFLIYRSLPAYRAMLDREGADHGGDIALIGSEKELTESVRRLEEAGVTDLNALVIGSEDERHRTRDLLPVLGDRSQPPSPAPEENPL</sequence>
<dbReference type="InterPro" id="IPR050564">
    <property type="entry name" value="F420-G6PD/mer"/>
</dbReference>
<name>A0A7X6RPH6_9ACTN</name>
<accession>A0A7X6RPH6</accession>